<sequence length="270" mass="28839">MPARARKDGRKPEVVPLLLNAEAAAPRPASPAHKPGRNSYPGPLKKKNRSRELAGPRRSCLCVTGAPLASGLNKRSSFLPTLEAGPTAAVEADPASGPYLAASPYAHVVTSKNISTRSDKALNFGISEQQCNEKIAQIHGVWRNPTCIHLGQGWLVCHRVWGLLTLTREWWGPGPKELLGLQCPLVALVMPAGRPRAESVPSRSEPSLRLVTSARDLGTGRQGRMVGTGAGRPLASSEPPGPPRESRDGHWPHPSPPGTPLRSLCSCFLT</sequence>
<name>A0ABN9A217_RANTA</name>
<organism evidence="2 3">
    <name type="scientific">Rangifer tarandus platyrhynchus</name>
    <name type="common">Svalbard reindeer</name>
    <dbReference type="NCBI Taxonomy" id="3082113"/>
    <lineage>
        <taxon>Eukaryota</taxon>
        <taxon>Metazoa</taxon>
        <taxon>Chordata</taxon>
        <taxon>Craniata</taxon>
        <taxon>Vertebrata</taxon>
        <taxon>Euteleostomi</taxon>
        <taxon>Mammalia</taxon>
        <taxon>Eutheria</taxon>
        <taxon>Laurasiatheria</taxon>
        <taxon>Artiodactyla</taxon>
        <taxon>Ruminantia</taxon>
        <taxon>Pecora</taxon>
        <taxon>Cervidae</taxon>
        <taxon>Odocoileinae</taxon>
        <taxon>Rangifer</taxon>
    </lineage>
</organism>
<protein>
    <submittedName>
        <fullName evidence="2">Uncharacterized protein</fullName>
    </submittedName>
</protein>
<gene>
    <name evidence="2" type="ORF">MRATA1EN1_LOCUS27998</name>
</gene>
<evidence type="ECO:0000313" key="2">
    <source>
        <dbReference type="EMBL" id="CAI9179036.1"/>
    </source>
</evidence>
<feature type="compositionally biased region" description="Low complexity" evidence="1">
    <location>
        <begin position="16"/>
        <end position="33"/>
    </location>
</feature>
<dbReference type="EMBL" id="OX459944">
    <property type="protein sequence ID" value="CAI9179036.1"/>
    <property type="molecule type" value="Genomic_DNA"/>
</dbReference>
<proteinExistence type="predicted"/>
<feature type="region of interest" description="Disordered" evidence="1">
    <location>
        <begin position="195"/>
        <end position="259"/>
    </location>
</feature>
<feature type="region of interest" description="Disordered" evidence="1">
    <location>
        <begin position="1"/>
        <end position="53"/>
    </location>
</feature>
<accession>A0ABN9A217</accession>
<keyword evidence="3" id="KW-1185">Reference proteome</keyword>
<evidence type="ECO:0000313" key="3">
    <source>
        <dbReference type="Proteomes" id="UP001176941"/>
    </source>
</evidence>
<reference evidence="2" key="1">
    <citation type="submission" date="2023-04" db="EMBL/GenBank/DDBJ databases">
        <authorList>
            <consortium name="ELIXIR-Norway"/>
        </authorList>
    </citation>
    <scope>NUCLEOTIDE SEQUENCE [LARGE SCALE GENOMIC DNA]</scope>
</reference>
<dbReference type="Proteomes" id="UP001176941">
    <property type="component" value="Chromosome 8"/>
</dbReference>
<evidence type="ECO:0000256" key="1">
    <source>
        <dbReference type="SAM" id="MobiDB-lite"/>
    </source>
</evidence>